<proteinExistence type="predicted"/>
<dbReference type="Proteomes" id="UP001652432">
    <property type="component" value="Unassembled WGS sequence"/>
</dbReference>
<reference evidence="1 2" key="1">
    <citation type="journal article" date="2021" name="ISME Commun">
        <title>Automated analysis of genomic sequences facilitates high-throughput and comprehensive description of bacteria.</title>
        <authorList>
            <person name="Hitch T.C.A."/>
        </authorList>
    </citation>
    <scope>NUCLEOTIDE SEQUENCE [LARGE SCALE GENOMIC DNA]</scope>
    <source>
        <strain evidence="1 2">Sanger_18</strain>
    </source>
</reference>
<keyword evidence="2" id="KW-1185">Reference proteome</keyword>
<evidence type="ECO:0000313" key="2">
    <source>
        <dbReference type="Proteomes" id="UP001652432"/>
    </source>
</evidence>
<evidence type="ECO:0000313" key="1">
    <source>
        <dbReference type="EMBL" id="MCU6744066.1"/>
    </source>
</evidence>
<organism evidence="1 2">
    <name type="scientific">Suilimivivens aceti</name>
    <dbReference type="NCBI Taxonomy" id="2981774"/>
    <lineage>
        <taxon>Bacteria</taxon>
        <taxon>Bacillati</taxon>
        <taxon>Bacillota</taxon>
        <taxon>Clostridia</taxon>
        <taxon>Lachnospirales</taxon>
        <taxon>Lachnospiraceae</taxon>
        <taxon>Suilimivivens</taxon>
    </lineage>
</organism>
<comment type="caution">
    <text evidence="1">The sequence shown here is derived from an EMBL/GenBank/DDBJ whole genome shotgun (WGS) entry which is preliminary data.</text>
</comment>
<dbReference type="RefSeq" id="WP_262574058.1">
    <property type="nucleotide sequence ID" value="NZ_JAOQKJ010000004.1"/>
</dbReference>
<gene>
    <name evidence="1" type="ORF">OCV77_06080</name>
</gene>
<evidence type="ECO:0008006" key="3">
    <source>
        <dbReference type="Google" id="ProtNLM"/>
    </source>
</evidence>
<name>A0ABT2T241_9FIRM</name>
<dbReference type="EMBL" id="JAOQKJ010000004">
    <property type="protein sequence ID" value="MCU6744066.1"/>
    <property type="molecule type" value="Genomic_DNA"/>
</dbReference>
<protein>
    <recommendedName>
        <fullName evidence="3">DUF2383 domain-containing protein</fullName>
    </recommendedName>
</protein>
<sequence length="153" mass="17393">MKVKGRQGNGMNEDDARVLQEVQKNTQMAMQAASMIGNKIYDNDLAMVVRQQEMGYQSLYQEATKCLMKEQVKSYQSSGFQELMLKSAITGNTMLNDSTSHIAELMIKGNNRGLTDMWKIMNHHKNAGKESVEVAKELMDFEEKCIQSLKVYL</sequence>
<accession>A0ABT2T241</accession>